<accession>A0ACC1C7A4</accession>
<protein>
    <submittedName>
        <fullName evidence="1">Uncharacterized protein</fullName>
    </submittedName>
</protein>
<dbReference type="EMBL" id="CM047897">
    <property type="protein sequence ID" value="KAJ0111402.1"/>
    <property type="molecule type" value="Genomic_DNA"/>
</dbReference>
<keyword evidence="2" id="KW-1185">Reference proteome</keyword>
<gene>
    <name evidence="1" type="ORF">Patl1_01484</name>
</gene>
<dbReference type="Proteomes" id="UP001164250">
    <property type="component" value="Chromosome 1"/>
</dbReference>
<proteinExistence type="predicted"/>
<name>A0ACC1C7A4_9ROSI</name>
<comment type="caution">
    <text evidence="1">The sequence shown here is derived from an EMBL/GenBank/DDBJ whole genome shotgun (WGS) entry which is preliminary data.</text>
</comment>
<evidence type="ECO:0000313" key="2">
    <source>
        <dbReference type="Proteomes" id="UP001164250"/>
    </source>
</evidence>
<evidence type="ECO:0000313" key="1">
    <source>
        <dbReference type="EMBL" id="KAJ0111402.1"/>
    </source>
</evidence>
<reference evidence="2" key="1">
    <citation type="journal article" date="2023" name="G3 (Bethesda)">
        <title>Genome assembly and association tests identify interacting loci associated with vigor, precocity, and sex in interspecific pistachio rootstocks.</title>
        <authorList>
            <person name="Palmer W."/>
            <person name="Jacygrad E."/>
            <person name="Sagayaradj S."/>
            <person name="Cavanaugh K."/>
            <person name="Han R."/>
            <person name="Bertier L."/>
            <person name="Beede B."/>
            <person name="Kafkas S."/>
            <person name="Golino D."/>
            <person name="Preece J."/>
            <person name="Michelmore R."/>
        </authorList>
    </citation>
    <scope>NUCLEOTIDE SEQUENCE [LARGE SCALE GENOMIC DNA]</scope>
</reference>
<organism evidence="1 2">
    <name type="scientific">Pistacia atlantica</name>
    <dbReference type="NCBI Taxonomy" id="434234"/>
    <lineage>
        <taxon>Eukaryota</taxon>
        <taxon>Viridiplantae</taxon>
        <taxon>Streptophyta</taxon>
        <taxon>Embryophyta</taxon>
        <taxon>Tracheophyta</taxon>
        <taxon>Spermatophyta</taxon>
        <taxon>Magnoliopsida</taxon>
        <taxon>eudicotyledons</taxon>
        <taxon>Gunneridae</taxon>
        <taxon>Pentapetalae</taxon>
        <taxon>rosids</taxon>
        <taxon>malvids</taxon>
        <taxon>Sapindales</taxon>
        <taxon>Anacardiaceae</taxon>
        <taxon>Pistacia</taxon>
    </lineage>
</organism>
<sequence>MAPRYIGPYEILQCIGKPILDHCTYKRQLTQVLVHWHGLSPVEATWENVKVMKLQFPDLGLEDKTTIKEGGRCYMFSCGSEPCIPCEAKS</sequence>